<evidence type="ECO:0000313" key="8">
    <source>
        <dbReference type="EMBL" id="PSN62120.1"/>
    </source>
</evidence>
<evidence type="ECO:0000256" key="4">
    <source>
        <dbReference type="ARBA" id="ARBA00022989"/>
    </source>
</evidence>
<evidence type="ECO:0000256" key="5">
    <source>
        <dbReference type="ARBA" id="ARBA00023136"/>
    </source>
</evidence>
<dbReference type="InterPro" id="IPR000612">
    <property type="entry name" value="PMP3"/>
</dbReference>
<keyword evidence="3 7" id="KW-0812">Transmembrane</keyword>
<evidence type="ECO:0000313" key="9">
    <source>
        <dbReference type="Proteomes" id="UP000240883"/>
    </source>
</evidence>
<comment type="subcellular location">
    <subcellularLocation>
        <location evidence="1">Membrane</location>
    </subcellularLocation>
</comment>
<evidence type="ECO:0000256" key="1">
    <source>
        <dbReference type="ARBA" id="ARBA00004370"/>
    </source>
</evidence>
<gene>
    <name evidence="8" type="ORF">BS50DRAFT_561198</name>
</gene>
<evidence type="ECO:0000256" key="6">
    <source>
        <dbReference type="SAM" id="MobiDB-lite"/>
    </source>
</evidence>
<dbReference type="Proteomes" id="UP000240883">
    <property type="component" value="Unassembled WGS sequence"/>
</dbReference>
<feature type="transmembrane region" description="Helical" evidence="7">
    <location>
        <begin position="32"/>
        <end position="53"/>
    </location>
</feature>
<evidence type="ECO:0000256" key="3">
    <source>
        <dbReference type="ARBA" id="ARBA00022692"/>
    </source>
</evidence>
<dbReference type="PROSITE" id="PS01309">
    <property type="entry name" value="UPF0057"/>
    <property type="match status" value="1"/>
</dbReference>
<feature type="region of interest" description="Disordered" evidence="6">
    <location>
        <begin position="69"/>
        <end position="167"/>
    </location>
</feature>
<feature type="compositionally biased region" description="Low complexity" evidence="6">
    <location>
        <begin position="98"/>
        <end position="112"/>
    </location>
</feature>
<dbReference type="GO" id="GO:0016020">
    <property type="term" value="C:membrane"/>
    <property type="evidence" value="ECO:0007669"/>
    <property type="project" value="UniProtKB-SubCell"/>
</dbReference>
<dbReference type="STRING" id="1448308.A0A2T2N9S5"/>
<proteinExistence type="inferred from homology"/>
<organism evidence="8 9">
    <name type="scientific">Corynespora cassiicola Philippines</name>
    <dbReference type="NCBI Taxonomy" id="1448308"/>
    <lineage>
        <taxon>Eukaryota</taxon>
        <taxon>Fungi</taxon>
        <taxon>Dikarya</taxon>
        <taxon>Ascomycota</taxon>
        <taxon>Pezizomycotina</taxon>
        <taxon>Dothideomycetes</taxon>
        <taxon>Pleosporomycetidae</taxon>
        <taxon>Pleosporales</taxon>
        <taxon>Corynesporascaceae</taxon>
        <taxon>Corynespora</taxon>
    </lineage>
</organism>
<keyword evidence="5 7" id="KW-0472">Membrane</keyword>
<dbReference type="EMBL" id="KZ678142">
    <property type="protein sequence ID" value="PSN62120.1"/>
    <property type="molecule type" value="Genomic_DNA"/>
</dbReference>
<dbReference type="PANTHER" id="PTHR21659">
    <property type="entry name" value="HYDROPHOBIC PROTEIN RCI2 LOW TEMPERATURE AND SALT RESPONSIVE PROTEIN LTI6 -RELATED"/>
    <property type="match status" value="1"/>
</dbReference>
<feature type="compositionally biased region" description="Basic and acidic residues" evidence="6">
    <location>
        <begin position="158"/>
        <end position="167"/>
    </location>
</feature>
<reference evidence="8 9" key="1">
    <citation type="journal article" date="2018" name="Front. Microbiol.">
        <title>Genome-Wide Analysis of Corynespora cassiicola Leaf Fall Disease Putative Effectors.</title>
        <authorList>
            <person name="Lopez D."/>
            <person name="Ribeiro S."/>
            <person name="Label P."/>
            <person name="Fumanal B."/>
            <person name="Venisse J.S."/>
            <person name="Kohler A."/>
            <person name="de Oliveira R.R."/>
            <person name="Labutti K."/>
            <person name="Lipzen A."/>
            <person name="Lail K."/>
            <person name="Bauer D."/>
            <person name="Ohm R.A."/>
            <person name="Barry K.W."/>
            <person name="Spatafora J."/>
            <person name="Grigoriev I.V."/>
            <person name="Martin F.M."/>
            <person name="Pujade-Renaud V."/>
        </authorList>
    </citation>
    <scope>NUCLEOTIDE SEQUENCE [LARGE SCALE GENOMIC DNA]</scope>
    <source>
        <strain evidence="8 9">Philippines</strain>
    </source>
</reference>
<evidence type="ECO:0000256" key="7">
    <source>
        <dbReference type="SAM" id="Phobius"/>
    </source>
</evidence>
<dbReference type="OrthoDB" id="2802411at2759"/>
<protein>
    <submittedName>
        <fullName evidence="8">UPF0057-domain-containing protein</fullName>
    </submittedName>
</protein>
<evidence type="ECO:0000256" key="2">
    <source>
        <dbReference type="ARBA" id="ARBA00009530"/>
    </source>
</evidence>
<accession>A0A2T2N9S5</accession>
<keyword evidence="4 7" id="KW-1133">Transmembrane helix</keyword>
<name>A0A2T2N9S5_CORCC</name>
<feature type="compositionally biased region" description="Polar residues" evidence="6">
    <location>
        <begin position="113"/>
        <end position="129"/>
    </location>
</feature>
<dbReference type="Pfam" id="PF01679">
    <property type="entry name" value="Pmp3"/>
    <property type="match status" value="1"/>
</dbReference>
<keyword evidence="9" id="KW-1185">Reference proteome</keyword>
<comment type="similarity">
    <text evidence="2">Belongs to the UPF0057 (PMP3) family.</text>
</comment>
<sequence length="167" mass="17792">MCGTDCFLMLLSVLFPPIGVWVKRGVCSADSLINIALCCLGFLPGLIHAWYIILQYPDQYEGYEAARDREHGHDGTTHYYVSRGGPPPHGQPSYGTVGSNPSGGQFPGQQSGVVNSFSQPQQPKPNAQPHNGVAGHEIGGEGSSQQPAGPPPTYADVIKGDNKIQHP</sequence>
<dbReference type="AlphaFoldDB" id="A0A2T2N9S5"/>
<dbReference type="PANTHER" id="PTHR21659:SF57">
    <property type="entry name" value="PLASMA MEMBRANE PROTEOLIPID 31"/>
    <property type="match status" value="1"/>
</dbReference>